<dbReference type="PANTHER" id="PTHR19328:SF13">
    <property type="entry name" value="HIPL1 PROTEIN"/>
    <property type="match status" value="1"/>
</dbReference>
<feature type="signal peptide" evidence="4">
    <location>
        <begin position="1"/>
        <end position="37"/>
    </location>
</feature>
<feature type="region of interest" description="Disordered" evidence="3">
    <location>
        <begin position="40"/>
        <end position="75"/>
    </location>
</feature>
<dbReference type="Pfam" id="PF07995">
    <property type="entry name" value="GSDH"/>
    <property type="match status" value="1"/>
</dbReference>
<name>A0A2P8I4U8_SACCR</name>
<dbReference type="InterPro" id="IPR011042">
    <property type="entry name" value="6-blade_b-propeller_TolB-like"/>
</dbReference>
<feature type="domain" description="Fibronectin type-III" evidence="5">
    <location>
        <begin position="163"/>
        <end position="251"/>
    </location>
</feature>
<dbReference type="InterPro" id="IPR012938">
    <property type="entry name" value="Glc/Sorbosone_DH"/>
</dbReference>
<accession>A0A2P8I4U8</accession>
<feature type="domain" description="Fibronectin type-III" evidence="5">
    <location>
        <begin position="67"/>
        <end position="154"/>
    </location>
</feature>
<keyword evidence="1" id="KW-0326">Glycosidase</keyword>
<dbReference type="GO" id="GO:0000272">
    <property type="term" value="P:polysaccharide catabolic process"/>
    <property type="evidence" value="ECO:0007669"/>
    <property type="project" value="UniProtKB-KW"/>
</dbReference>
<keyword evidence="1" id="KW-0378">Hydrolase</keyword>
<dbReference type="InterPro" id="IPR011041">
    <property type="entry name" value="Quinoprot_gluc/sorb_DH_b-prop"/>
</dbReference>
<keyword evidence="4" id="KW-0732">Signal</keyword>
<evidence type="ECO:0000256" key="4">
    <source>
        <dbReference type="SAM" id="SignalP"/>
    </source>
</evidence>
<organism evidence="6 7">
    <name type="scientific">Saccharothrix carnea</name>
    <dbReference type="NCBI Taxonomy" id="1280637"/>
    <lineage>
        <taxon>Bacteria</taxon>
        <taxon>Bacillati</taxon>
        <taxon>Actinomycetota</taxon>
        <taxon>Actinomycetes</taxon>
        <taxon>Pseudonocardiales</taxon>
        <taxon>Pseudonocardiaceae</taxon>
        <taxon>Saccharothrix</taxon>
    </lineage>
</organism>
<feature type="chain" id="PRO_5015175489" evidence="4">
    <location>
        <begin position="38"/>
        <end position="579"/>
    </location>
</feature>
<evidence type="ECO:0000256" key="2">
    <source>
        <dbReference type="ARBA" id="ARBA00023326"/>
    </source>
</evidence>
<dbReference type="PROSITE" id="PS50853">
    <property type="entry name" value="FN3"/>
    <property type="match status" value="2"/>
</dbReference>
<gene>
    <name evidence="6" type="ORF">B0I31_109289</name>
</gene>
<dbReference type="SUPFAM" id="SSF49265">
    <property type="entry name" value="Fibronectin type III"/>
    <property type="match status" value="1"/>
</dbReference>
<evidence type="ECO:0000313" key="6">
    <source>
        <dbReference type="EMBL" id="PSL53499.1"/>
    </source>
</evidence>
<keyword evidence="2" id="KW-0624">Polysaccharide degradation</keyword>
<dbReference type="PANTHER" id="PTHR19328">
    <property type="entry name" value="HEDGEHOG-INTERACTING PROTEIN"/>
    <property type="match status" value="1"/>
</dbReference>
<evidence type="ECO:0000256" key="3">
    <source>
        <dbReference type="SAM" id="MobiDB-lite"/>
    </source>
</evidence>
<proteinExistence type="predicted"/>
<dbReference type="Gene3D" id="2.120.10.30">
    <property type="entry name" value="TolB, C-terminal domain"/>
    <property type="match status" value="1"/>
</dbReference>
<dbReference type="AlphaFoldDB" id="A0A2P8I4U8"/>
<dbReference type="RefSeq" id="WP_106618192.1">
    <property type="nucleotide sequence ID" value="NZ_PYAX01000009.1"/>
</dbReference>
<dbReference type="CDD" id="cd00063">
    <property type="entry name" value="FN3"/>
    <property type="match status" value="2"/>
</dbReference>
<dbReference type="InterPro" id="IPR013783">
    <property type="entry name" value="Ig-like_fold"/>
</dbReference>
<keyword evidence="7" id="KW-1185">Reference proteome</keyword>
<reference evidence="6 7" key="1">
    <citation type="submission" date="2018-03" db="EMBL/GenBank/DDBJ databases">
        <title>Genomic Encyclopedia of Type Strains, Phase III (KMG-III): the genomes of soil and plant-associated and newly described type strains.</title>
        <authorList>
            <person name="Whitman W."/>
        </authorList>
    </citation>
    <scope>NUCLEOTIDE SEQUENCE [LARGE SCALE GENOMIC DNA]</scope>
    <source>
        <strain evidence="6 7">CGMCC 4.7097</strain>
    </source>
</reference>
<dbReference type="GO" id="GO:0016798">
    <property type="term" value="F:hydrolase activity, acting on glycosyl bonds"/>
    <property type="evidence" value="ECO:0007669"/>
    <property type="project" value="UniProtKB-KW"/>
</dbReference>
<evidence type="ECO:0000313" key="7">
    <source>
        <dbReference type="Proteomes" id="UP000241118"/>
    </source>
</evidence>
<dbReference type="InterPro" id="IPR036116">
    <property type="entry name" value="FN3_sf"/>
</dbReference>
<evidence type="ECO:0000256" key="1">
    <source>
        <dbReference type="ARBA" id="ARBA00023295"/>
    </source>
</evidence>
<dbReference type="InterPro" id="IPR003961">
    <property type="entry name" value="FN3_dom"/>
</dbReference>
<evidence type="ECO:0000259" key="5">
    <source>
        <dbReference type="PROSITE" id="PS50853"/>
    </source>
</evidence>
<dbReference type="SUPFAM" id="SSF50952">
    <property type="entry name" value="Soluble quinoprotein glucose dehydrogenase"/>
    <property type="match status" value="1"/>
</dbReference>
<dbReference type="OrthoDB" id="9770043at2"/>
<dbReference type="Gene3D" id="2.60.40.10">
    <property type="entry name" value="Immunoglobulins"/>
    <property type="match status" value="2"/>
</dbReference>
<dbReference type="Pfam" id="PF00041">
    <property type="entry name" value="fn3"/>
    <property type="match status" value="2"/>
</dbReference>
<keyword evidence="2" id="KW-0119">Carbohydrate metabolism</keyword>
<dbReference type="Proteomes" id="UP000241118">
    <property type="component" value="Unassembled WGS sequence"/>
</dbReference>
<protein>
    <submittedName>
        <fullName evidence="6">Glucose/arabinose dehydrogenase</fullName>
    </submittedName>
</protein>
<comment type="caution">
    <text evidence="6">The sequence shown here is derived from an EMBL/GenBank/DDBJ whole genome shotgun (WGS) entry which is preliminary data.</text>
</comment>
<sequence>MGSHTLRSRPMSDTRRRRLAVTTATALSLLVASGAAANGLTGDPSEVARHSGPSTDRAAVDAIPPTPPRNLRATGKTEHSVSLAWDASVDNVGVVGYDVYQHGQLMVSVSGTTLSATVIGLEADTRYDWTVFARDAAPNVSRASNSVVVRTESVVLDNESPTAPVNVRVTGRSPTSVSLAWDAATDNVGVTGYLVHRDGAQVGAADGTATTVTGLAAGTGYRFSVRAQDAAGNLSPFSDEVIAVPGGTAPAGEPELGAVTALREGTDVPWGLAFLPDGSALVSEREAFTIYRLTPDGRRIEVGTVPGAQGTDGEGGVLGVEVSPTFAADGLVFVYHTAAGGNQVVRARLVGDLLSGWTTILGGMPKNRYHNGGRLRFSPDGRYLFVSTGDAQNGSYGQNLDTNAGKILRIHPDGSIPADNPFPGKAIWSYGHRNVQGLDFDSRGRLWATEFGNNSQDELNLIERGANYGWPGCEGTAGYCNDSVPPKKTWPTSAAGPSGLAIINDHLFVATTVGRRVYRLRIDGDELVDQEVYFQGAYGRLRTVEVDREGDLWLTTTWDLDEVVGNDRVLHVDVEYPGS</sequence>
<dbReference type="SMART" id="SM00060">
    <property type="entry name" value="FN3"/>
    <property type="match status" value="2"/>
</dbReference>
<dbReference type="EMBL" id="PYAX01000009">
    <property type="protein sequence ID" value="PSL53499.1"/>
    <property type="molecule type" value="Genomic_DNA"/>
</dbReference>